<name>A0A915JTU9_ROMCU</name>
<evidence type="ECO:0000313" key="1">
    <source>
        <dbReference type="Proteomes" id="UP000887565"/>
    </source>
</evidence>
<evidence type="ECO:0000313" key="2">
    <source>
        <dbReference type="WBParaSite" id="nRc.2.0.1.t29780-RA"/>
    </source>
</evidence>
<dbReference type="Proteomes" id="UP000887565">
    <property type="component" value="Unplaced"/>
</dbReference>
<dbReference type="WBParaSite" id="nRc.2.0.1.t29780-RA">
    <property type="protein sequence ID" value="nRc.2.0.1.t29780-RA"/>
    <property type="gene ID" value="nRc.2.0.1.g29780"/>
</dbReference>
<sequence>MQRFRFNHQGILNITELSRGDIESPTQRNRAIPAILQTRNRNMTKIQGGAVALPSPKYGLAAMYN</sequence>
<reference evidence="2" key="1">
    <citation type="submission" date="2022-11" db="UniProtKB">
        <authorList>
            <consortium name="WormBaseParasite"/>
        </authorList>
    </citation>
    <scope>IDENTIFICATION</scope>
</reference>
<protein>
    <submittedName>
        <fullName evidence="2">Uncharacterized protein</fullName>
    </submittedName>
</protein>
<keyword evidence="1" id="KW-1185">Reference proteome</keyword>
<proteinExistence type="predicted"/>
<organism evidence="1 2">
    <name type="scientific">Romanomermis culicivorax</name>
    <name type="common">Nematode worm</name>
    <dbReference type="NCBI Taxonomy" id="13658"/>
    <lineage>
        <taxon>Eukaryota</taxon>
        <taxon>Metazoa</taxon>
        <taxon>Ecdysozoa</taxon>
        <taxon>Nematoda</taxon>
        <taxon>Enoplea</taxon>
        <taxon>Dorylaimia</taxon>
        <taxon>Mermithida</taxon>
        <taxon>Mermithoidea</taxon>
        <taxon>Mermithidae</taxon>
        <taxon>Romanomermis</taxon>
    </lineage>
</organism>
<dbReference type="AlphaFoldDB" id="A0A915JTU9"/>
<accession>A0A915JTU9</accession>